<dbReference type="EMBL" id="UYRR01010082">
    <property type="protein sequence ID" value="VDK25222.1"/>
    <property type="molecule type" value="Genomic_DNA"/>
</dbReference>
<dbReference type="OrthoDB" id="5877530at2759"/>
<dbReference type="PROSITE" id="PS51034">
    <property type="entry name" value="ZP_2"/>
    <property type="match status" value="1"/>
</dbReference>
<evidence type="ECO:0000259" key="1">
    <source>
        <dbReference type="PROSITE" id="PS51034"/>
    </source>
</evidence>
<sequence length="153" mass="17441">MIAAAITDEFQPTVTWFCSEEGGFDLTLTTSQPFFGSLHAMDRYQSCRINGTGRKQLHYYIAFTNTQECNVKYDKKNDLYSIQMEVNEHPVLILQQDRIFDLICAGGKIDVTNKSDTIAQHNASQHLSRVCVIKFHLILNDSISILTQSKFKD</sequence>
<reference evidence="2 3" key="1">
    <citation type="submission" date="2018-11" db="EMBL/GenBank/DDBJ databases">
        <authorList>
            <consortium name="Pathogen Informatics"/>
        </authorList>
    </citation>
    <scope>NUCLEOTIDE SEQUENCE [LARGE SCALE GENOMIC DNA]</scope>
</reference>
<dbReference type="Proteomes" id="UP000267096">
    <property type="component" value="Unassembled WGS sequence"/>
</dbReference>
<evidence type="ECO:0000313" key="3">
    <source>
        <dbReference type="Proteomes" id="UP000267096"/>
    </source>
</evidence>
<dbReference type="InterPro" id="IPR001507">
    <property type="entry name" value="ZP_dom"/>
</dbReference>
<name>A0A3P6NL34_ANISI</name>
<accession>A0A3P6NL34</accession>
<keyword evidence="3" id="KW-1185">Reference proteome</keyword>
<dbReference type="AlphaFoldDB" id="A0A3P6NL34"/>
<protein>
    <recommendedName>
        <fullName evidence="1">ZP domain-containing protein</fullName>
    </recommendedName>
</protein>
<feature type="domain" description="ZP" evidence="1">
    <location>
        <begin position="17"/>
        <end position="153"/>
    </location>
</feature>
<evidence type="ECO:0000313" key="2">
    <source>
        <dbReference type="EMBL" id="VDK25222.1"/>
    </source>
</evidence>
<gene>
    <name evidence="2" type="ORF">ASIM_LOCUS5255</name>
</gene>
<organism evidence="2 3">
    <name type="scientific">Anisakis simplex</name>
    <name type="common">Herring worm</name>
    <dbReference type="NCBI Taxonomy" id="6269"/>
    <lineage>
        <taxon>Eukaryota</taxon>
        <taxon>Metazoa</taxon>
        <taxon>Ecdysozoa</taxon>
        <taxon>Nematoda</taxon>
        <taxon>Chromadorea</taxon>
        <taxon>Rhabditida</taxon>
        <taxon>Spirurina</taxon>
        <taxon>Ascaridomorpha</taxon>
        <taxon>Ascaridoidea</taxon>
        <taxon>Anisakidae</taxon>
        <taxon>Anisakis</taxon>
        <taxon>Anisakis simplex complex</taxon>
    </lineage>
</organism>
<proteinExistence type="predicted"/>